<dbReference type="OrthoDB" id="9789109at2"/>
<evidence type="ECO:0008006" key="3">
    <source>
        <dbReference type="Google" id="ProtNLM"/>
    </source>
</evidence>
<evidence type="ECO:0000313" key="2">
    <source>
        <dbReference type="Proteomes" id="UP000717981"/>
    </source>
</evidence>
<name>A0A921NZ86_9GAMM</name>
<organism evidence="1 2">
    <name type="scientific">Pseudoxanthomonas taiwanensis</name>
    <dbReference type="NCBI Taxonomy" id="176598"/>
    <lineage>
        <taxon>Bacteria</taxon>
        <taxon>Pseudomonadati</taxon>
        <taxon>Pseudomonadota</taxon>
        <taxon>Gammaproteobacteria</taxon>
        <taxon>Lysobacterales</taxon>
        <taxon>Lysobacteraceae</taxon>
        <taxon>Pseudoxanthomonas</taxon>
    </lineage>
</organism>
<accession>A0A921NZ86</accession>
<dbReference type="AlphaFoldDB" id="A0A921NZ86"/>
<proteinExistence type="predicted"/>
<dbReference type="PIRSF" id="PIRSF024492">
    <property type="entry name" value="UCP024492"/>
    <property type="match status" value="1"/>
</dbReference>
<protein>
    <recommendedName>
        <fullName evidence="3">DUF488 domain-containing protein</fullName>
    </recommendedName>
</protein>
<keyword evidence="2" id="KW-1185">Reference proteome</keyword>
<dbReference type="PANTHER" id="PTHR39337">
    <property type="entry name" value="BLR5642 PROTEIN"/>
    <property type="match status" value="1"/>
</dbReference>
<evidence type="ECO:0000313" key="1">
    <source>
        <dbReference type="EMBL" id="KAF1688491.1"/>
    </source>
</evidence>
<comment type="caution">
    <text evidence="1">The sequence shown here is derived from an EMBL/GenBank/DDBJ whole genome shotgun (WGS) entry which is preliminary data.</text>
</comment>
<dbReference type="PANTHER" id="PTHR39337:SF1">
    <property type="entry name" value="BLR5642 PROTEIN"/>
    <property type="match status" value="1"/>
</dbReference>
<dbReference type="Pfam" id="PF04343">
    <property type="entry name" value="DUF488"/>
    <property type="match status" value="1"/>
</dbReference>
<sequence>MEQARPEADPATVWTVGHSTLSWDAFLALLAAWDIQAVADVRRFPGSRRWPWFAGQAMERALPEAGVGYLWLPELGGRRKPRPDSPNGGWRNESFRGYADHLGSAEFARGLDRLLALAARRRTAIMCAEAAWWRCHRGLVSDVLKLRGIEVVHITGPGRGSVHPYTPPARIIGGRLAYPPVQPQLL</sequence>
<reference evidence="1" key="1">
    <citation type="submission" date="2017-10" db="EMBL/GenBank/DDBJ databases">
        <title>Whole genome sequencing of members of genus Pseudoxanthomonas.</title>
        <authorList>
            <person name="Kumar S."/>
            <person name="Bansal K."/>
            <person name="Kaur A."/>
            <person name="Patil P."/>
            <person name="Sharma S."/>
            <person name="Patil P.B."/>
        </authorList>
    </citation>
    <scope>NUCLEOTIDE SEQUENCE</scope>
    <source>
        <strain evidence="1">DSM 22914</strain>
    </source>
</reference>
<dbReference type="InterPro" id="IPR007438">
    <property type="entry name" value="DUF488"/>
</dbReference>
<dbReference type="Proteomes" id="UP000717981">
    <property type="component" value="Unassembled WGS sequence"/>
</dbReference>
<dbReference type="EMBL" id="PDWK01000047">
    <property type="protein sequence ID" value="KAF1688491.1"/>
    <property type="molecule type" value="Genomic_DNA"/>
</dbReference>
<dbReference type="RefSeq" id="WP_162124828.1">
    <property type="nucleotide sequence ID" value="NZ_PDWK01000047.1"/>
</dbReference>
<dbReference type="InterPro" id="IPR014519">
    <property type="entry name" value="UCP024492"/>
</dbReference>
<gene>
    <name evidence="1" type="ORF">CR938_09745</name>
</gene>